<dbReference type="Proteomes" id="UP000192247">
    <property type="component" value="Unassembled WGS sequence"/>
</dbReference>
<dbReference type="OrthoDB" id="2113965at2759"/>
<comment type="similarity">
    <text evidence="1">Belongs to the CWF19 family.</text>
</comment>
<dbReference type="PANTHER" id="PTHR12072:SF5">
    <property type="entry name" value="CWF19-LIKE PROTEIN 2"/>
    <property type="match status" value="1"/>
</dbReference>
<dbReference type="Pfam" id="PF04676">
    <property type="entry name" value="CwfJ_C_2"/>
    <property type="match status" value="1"/>
</dbReference>
<feature type="region of interest" description="Disordered" evidence="3">
    <location>
        <begin position="69"/>
        <end position="135"/>
    </location>
</feature>
<dbReference type="AlphaFoldDB" id="A0A1V9X5M5"/>
<keyword evidence="2" id="KW-0175">Coiled coil</keyword>
<dbReference type="Pfam" id="PF04677">
    <property type="entry name" value="CwfJ_C_1"/>
    <property type="match status" value="1"/>
</dbReference>
<evidence type="ECO:0000259" key="4">
    <source>
        <dbReference type="Pfam" id="PF04676"/>
    </source>
</evidence>
<comment type="caution">
    <text evidence="6">The sequence shown here is derived from an EMBL/GenBank/DDBJ whole genome shotgun (WGS) entry which is preliminary data.</text>
</comment>
<feature type="coiled-coil region" evidence="2">
    <location>
        <begin position="161"/>
        <end position="188"/>
    </location>
</feature>
<dbReference type="InterPro" id="IPR006767">
    <property type="entry name" value="Cwf19-like_C_dom-2"/>
</dbReference>
<accession>A0A1V9X5M5</accession>
<name>A0A1V9X5M5_9ACAR</name>
<organism evidence="6 7">
    <name type="scientific">Tropilaelaps mercedesae</name>
    <dbReference type="NCBI Taxonomy" id="418985"/>
    <lineage>
        <taxon>Eukaryota</taxon>
        <taxon>Metazoa</taxon>
        <taxon>Ecdysozoa</taxon>
        <taxon>Arthropoda</taxon>
        <taxon>Chelicerata</taxon>
        <taxon>Arachnida</taxon>
        <taxon>Acari</taxon>
        <taxon>Parasitiformes</taxon>
        <taxon>Mesostigmata</taxon>
        <taxon>Gamasina</taxon>
        <taxon>Dermanyssoidea</taxon>
        <taxon>Laelapidae</taxon>
        <taxon>Tropilaelaps</taxon>
    </lineage>
</organism>
<evidence type="ECO:0000313" key="7">
    <source>
        <dbReference type="Proteomes" id="UP000192247"/>
    </source>
</evidence>
<protein>
    <recommendedName>
        <fullName evidence="8">CWF19 protein 2-like</fullName>
    </recommendedName>
</protein>
<dbReference type="InterPro" id="IPR040194">
    <property type="entry name" value="Cwf19-like"/>
</dbReference>
<dbReference type="EMBL" id="MNPL01023535">
    <property type="protein sequence ID" value="OQR68681.1"/>
    <property type="molecule type" value="Genomic_DNA"/>
</dbReference>
<evidence type="ECO:0000256" key="1">
    <source>
        <dbReference type="ARBA" id="ARBA00006795"/>
    </source>
</evidence>
<feature type="compositionally biased region" description="Basic and acidic residues" evidence="3">
    <location>
        <begin position="77"/>
        <end position="101"/>
    </location>
</feature>
<evidence type="ECO:0008006" key="8">
    <source>
        <dbReference type="Google" id="ProtNLM"/>
    </source>
</evidence>
<dbReference type="PANTHER" id="PTHR12072">
    <property type="entry name" value="CWF19, CELL CYCLE CONTROL PROTEIN"/>
    <property type="match status" value="1"/>
</dbReference>
<dbReference type="SUPFAM" id="SSF54197">
    <property type="entry name" value="HIT-like"/>
    <property type="match status" value="1"/>
</dbReference>
<proteinExistence type="inferred from homology"/>
<evidence type="ECO:0000256" key="3">
    <source>
        <dbReference type="SAM" id="MobiDB-lite"/>
    </source>
</evidence>
<dbReference type="InterPro" id="IPR006768">
    <property type="entry name" value="Cwf19-like_C_dom-1"/>
</dbReference>
<dbReference type="InterPro" id="IPR036265">
    <property type="entry name" value="HIT-like_sf"/>
</dbReference>
<feature type="domain" description="Cwf19-like protein C-terminal" evidence="4">
    <location>
        <begin position="446"/>
        <end position="540"/>
    </location>
</feature>
<dbReference type="FunCoup" id="A0A1V9X5M5">
    <property type="interactions" value="1559"/>
</dbReference>
<evidence type="ECO:0000259" key="5">
    <source>
        <dbReference type="Pfam" id="PF04677"/>
    </source>
</evidence>
<feature type="compositionally biased region" description="Basic and acidic residues" evidence="3">
    <location>
        <begin position="227"/>
        <end position="238"/>
    </location>
</feature>
<dbReference type="InParanoid" id="A0A1V9X5M5"/>
<evidence type="ECO:0000313" key="6">
    <source>
        <dbReference type="EMBL" id="OQR68681.1"/>
    </source>
</evidence>
<evidence type="ECO:0000256" key="2">
    <source>
        <dbReference type="SAM" id="Coils"/>
    </source>
</evidence>
<feature type="region of interest" description="Disordered" evidence="3">
    <location>
        <begin position="199"/>
        <end position="238"/>
    </location>
</feature>
<gene>
    <name evidence="6" type="ORF">BIW11_12752</name>
</gene>
<reference evidence="6 7" key="1">
    <citation type="journal article" date="2017" name="Gigascience">
        <title>Draft genome of the honey bee ectoparasitic mite, Tropilaelaps mercedesae, is shaped by the parasitic life history.</title>
        <authorList>
            <person name="Dong X."/>
            <person name="Armstrong S.D."/>
            <person name="Xia D."/>
            <person name="Makepeace B.L."/>
            <person name="Darby A.C."/>
            <person name="Kadowaki T."/>
        </authorList>
    </citation>
    <scope>NUCLEOTIDE SEQUENCE [LARGE SCALE GENOMIC DNA]</scope>
    <source>
        <strain evidence="6">Wuxi-XJTLU</strain>
    </source>
</reference>
<keyword evidence="7" id="KW-1185">Reference proteome</keyword>
<dbReference type="STRING" id="418985.A0A1V9X5M5"/>
<dbReference type="GO" id="GO:0000398">
    <property type="term" value="P:mRNA splicing, via spliceosome"/>
    <property type="evidence" value="ECO:0007669"/>
    <property type="project" value="TreeGrafter"/>
</dbReference>
<feature type="domain" description="Cwf19-like C-terminal" evidence="5">
    <location>
        <begin position="312"/>
        <end position="437"/>
    </location>
</feature>
<dbReference type="GO" id="GO:0071014">
    <property type="term" value="C:post-mRNA release spliceosomal complex"/>
    <property type="evidence" value="ECO:0007669"/>
    <property type="project" value="TreeGrafter"/>
</dbReference>
<sequence>MSAEGRLKPVEHTRVTTKEIDINETPIVEAISTEDPGVRTTAKGLAKRQCENSAPFVQALNGRDYFILRNRLSSPEQRPRAKREDEPKLDESQGKSGDKTEPSTTADRVPAAEGASARNADQTETIAEDRSEEMKVLSDTELNKLAAKLIKAEMLGNTEQADKLRKKIEAARKLRENHSDAAKQESRQREKVFVLTKTDSRGVSRPVQPIPAEEGPSDGSSIRKKPKGDSHNAGERLRYFADDNRRSLNDMFEREKLSTAADDVAMFAKMAGHMKVKVGDEDYMVDDAFIDRAARHDDSRGQKLRDANKAIQEHQAMERVLETCQFCLESPACLKHLLISVGSHVALSLPPFQSLTEGHCILAPTQHVAALTLADEDVWQEITRFRTALTAMFIASNQDCIFLETAMGLSSARKPHASLHCVPVPREVGDLLPMYYKKAILESETEWAQNKKLVDLSLKRGLRNSIPKGLPYFAVDFGTDHGFAHVIEDEREFPRHFGLEVVGGLLDCEPRLWLKKQNENFQAQSRKAVEFGKMWSQYEFNEKLV</sequence>